<organism evidence="2 3">
    <name type="scientific">Acrasis kona</name>
    <dbReference type="NCBI Taxonomy" id="1008807"/>
    <lineage>
        <taxon>Eukaryota</taxon>
        <taxon>Discoba</taxon>
        <taxon>Heterolobosea</taxon>
        <taxon>Tetramitia</taxon>
        <taxon>Eutetramitia</taxon>
        <taxon>Acrasidae</taxon>
        <taxon>Acrasis</taxon>
    </lineage>
</organism>
<evidence type="ECO:0008006" key="4">
    <source>
        <dbReference type="Google" id="ProtNLM"/>
    </source>
</evidence>
<keyword evidence="3" id="KW-1185">Reference proteome</keyword>
<evidence type="ECO:0000313" key="2">
    <source>
        <dbReference type="EMBL" id="KAL0481498.1"/>
    </source>
</evidence>
<keyword evidence="1" id="KW-0812">Transmembrane</keyword>
<dbReference type="Proteomes" id="UP001431209">
    <property type="component" value="Unassembled WGS sequence"/>
</dbReference>
<keyword evidence="1" id="KW-1133">Transmembrane helix</keyword>
<name>A0AAW2YWX9_9EUKA</name>
<dbReference type="AlphaFoldDB" id="A0AAW2YWX9"/>
<keyword evidence="1" id="KW-0472">Membrane</keyword>
<protein>
    <recommendedName>
        <fullName evidence="4">Guided entry of tail-anchored proteins factor 1</fullName>
    </recommendedName>
</protein>
<accession>A0AAW2YWX9</accession>
<evidence type="ECO:0000256" key="1">
    <source>
        <dbReference type="SAM" id="Phobius"/>
    </source>
</evidence>
<dbReference type="EMBL" id="JAOPGA020000768">
    <property type="protein sequence ID" value="KAL0481498.1"/>
    <property type="molecule type" value="Genomic_DNA"/>
</dbReference>
<evidence type="ECO:0000313" key="3">
    <source>
        <dbReference type="Proteomes" id="UP001431209"/>
    </source>
</evidence>
<feature type="transmembrane region" description="Helical" evidence="1">
    <location>
        <begin position="15"/>
        <end position="35"/>
    </location>
</feature>
<gene>
    <name evidence="2" type="ORF">AKO1_011228</name>
</gene>
<comment type="caution">
    <text evidence="2">The sequence shown here is derived from an EMBL/GenBank/DDBJ whole genome shotgun (WGS) entry which is preliminary data.</text>
</comment>
<reference evidence="2 3" key="1">
    <citation type="submission" date="2024-03" db="EMBL/GenBank/DDBJ databases">
        <title>The Acrasis kona genome and developmental transcriptomes reveal deep origins of eukaryotic multicellular pathways.</title>
        <authorList>
            <person name="Sheikh S."/>
            <person name="Fu C.-J."/>
            <person name="Brown M.W."/>
            <person name="Baldauf S.L."/>
        </authorList>
    </citation>
    <scope>NUCLEOTIDE SEQUENCE [LARGE SCALE GENOMIC DNA]</scope>
    <source>
        <strain evidence="2 3">ATCC MYA-3509</strain>
    </source>
</reference>
<feature type="transmembrane region" description="Helical" evidence="1">
    <location>
        <begin position="92"/>
        <end position="118"/>
    </location>
</feature>
<proteinExistence type="predicted"/>
<sequence length="162" mass="18606">MEVAQQTSVHYQLCLLLPLALIITHFIASLWNRYISNFLTYRANHLQSQIQKLRLAMIKYNSPSTFTEYAKINRRVLELDKELSKIKSTRSYYIRLVIGYCGSHLFEYGLFVFSAIIWRGITVFEFGPAWTLWPISNSSVGVNIGATTYLMISKVVLSTIGL</sequence>